<dbReference type="GO" id="GO:0046872">
    <property type="term" value="F:metal ion binding"/>
    <property type="evidence" value="ECO:0007669"/>
    <property type="project" value="UniProtKB-KW"/>
</dbReference>
<dbReference type="GO" id="GO:0051745">
    <property type="term" value="F:4-hydroxy-3-methylbut-2-enyl diphosphate reductase activity"/>
    <property type="evidence" value="ECO:0007669"/>
    <property type="project" value="UniProtKB-UniRule"/>
</dbReference>
<feature type="binding site" evidence="5">
    <location>
        <position position="193"/>
    </location>
    <ligand>
        <name>[4Fe-4S] cluster</name>
        <dbReference type="ChEBI" id="CHEBI:49883"/>
    </ligand>
</feature>
<feature type="binding site" evidence="5">
    <location>
        <position position="265"/>
    </location>
    <ligand>
        <name>dimethylallyl diphosphate</name>
        <dbReference type="ChEBI" id="CHEBI:57623"/>
    </ligand>
</feature>
<feature type="binding site" evidence="5">
    <location>
        <position position="16"/>
    </location>
    <ligand>
        <name>[4Fe-4S] cluster</name>
        <dbReference type="ChEBI" id="CHEBI:49883"/>
    </ligand>
</feature>
<evidence type="ECO:0000313" key="8">
    <source>
        <dbReference type="Proteomes" id="UP000319353"/>
    </source>
</evidence>
<evidence type="ECO:0000256" key="1">
    <source>
        <dbReference type="ARBA" id="ARBA00022485"/>
    </source>
</evidence>
<dbReference type="Gene3D" id="3.40.50.11270">
    <property type="match status" value="1"/>
</dbReference>
<feature type="binding site" evidence="5">
    <location>
        <position position="127"/>
    </location>
    <ligand>
        <name>isopentenyl diphosphate</name>
        <dbReference type="ChEBI" id="CHEBI:128769"/>
    </ligand>
</feature>
<dbReference type="PANTHER" id="PTHR30426:SF0">
    <property type="entry name" value="4-HYDROXY-3-METHYLBUT-2-ENYL DIPHOSPHATE REDUCTASE"/>
    <property type="match status" value="1"/>
</dbReference>
<dbReference type="GO" id="GO:0016114">
    <property type="term" value="P:terpenoid biosynthetic process"/>
    <property type="evidence" value="ECO:0007669"/>
    <property type="project" value="UniProtKB-UniRule"/>
</dbReference>
<feature type="binding site" evidence="5">
    <location>
        <position position="45"/>
    </location>
    <ligand>
        <name>(2E)-4-hydroxy-3-methylbut-2-enyl diphosphate</name>
        <dbReference type="ChEBI" id="CHEBI:128753"/>
    </ligand>
</feature>
<dbReference type="Proteomes" id="UP000319353">
    <property type="component" value="Unassembled WGS sequence"/>
</dbReference>
<dbReference type="InterPro" id="IPR003451">
    <property type="entry name" value="LytB/IspH"/>
</dbReference>
<proteinExistence type="inferred from homology"/>
<reference evidence="7 8" key="1">
    <citation type="journal article" date="2019" name="Nat. Microbiol.">
        <title>Mediterranean grassland soil C-N compound turnover is dependent on rainfall and depth, and is mediated by genomically divergent microorganisms.</title>
        <authorList>
            <person name="Diamond S."/>
            <person name="Andeer P.F."/>
            <person name="Li Z."/>
            <person name="Crits-Christoph A."/>
            <person name="Burstein D."/>
            <person name="Anantharaman K."/>
            <person name="Lane K.R."/>
            <person name="Thomas B.C."/>
            <person name="Pan C."/>
            <person name="Northen T.R."/>
            <person name="Banfield J.F."/>
        </authorList>
    </citation>
    <scope>NUCLEOTIDE SEQUENCE [LARGE SCALE GENOMIC DNA]</scope>
    <source>
        <strain evidence="7">NP_4</strain>
    </source>
</reference>
<gene>
    <name evidence="5 7" type="primary">ispH</name>
    <name evidence="7" type="ORF">E6H01_01165</name>
</gene>
<dbReference type="GO" id="GO:0051539">
    <property type="term" value="F:4 iron, 4 sulfur cluster binding"/>
    <property type="evidence" value="ECO:0007669"/>
    <property type="project" value="UniProtKB-UniRule"/>
</dbReference>
<feature type="binding site" evidence="5">
    <location>
        <position position="127"/>
    </location>
    <ligand>
        <name>dimethylallyl diphosphate</name>
        <dbReference type="ChEBI" id="CHEBI:57623"/>
    </ligand>
</feature>
<dbReference type="Gene3D" id="3.40.1010.20">
    <property type="entry name" value="4-hydroxy-3-methylbut-2-enyl diphosphate reductase, catalytic domain"/>
    <property type="match status" value="2"/>
</dbReference>
<comment type="catalytic activity">
    <reaction evidence="5">
        <text>dimethylallyl diphosphate + 2 oxidized [2Fe-2S]-[ferredoxin] + H2O = (2E)-4-hydroxy-3-methylbut-2-enyl diphosphate + 2 reduced [2Fe-2S]-[ferredoxin] + 2 H(+)</text>
        <dbReference type="Rhea" id="RHEA:24825"/>
        <dbReference type="Rhea" id="RHEA-COMP:10000"/>
        <dbReference type="Rhea" id="RHEA-COMP:10001"/>
        <dbReference type="ChEBI" id="CHEBI:15377"/>
        <dbReference type="ChEBI" id="CHEBI:15378"/>
        <dbReference type="ChEBI" id="CHEBI:33737"/>
        <dbReference type="ChEBI" id="CHEBI:33738"/>
        <dbReference type="ChEBI" id="CHEBI:57623"/>
        <dbReference type="ChEBI" id="CHEBI:128753"/>
        <dbReference type="EC" id="1.17.7.4"/>
    </reaction>
</comment>
<dbReference type="Pfam" id="PF02401">
    <property type="entry name" value="LYTB"/>
    <property type="match status" value="1"/>
</dbReference>
<evidence type="ECO:0000256" key="2">
    <source>
        <dbReference type="ARBA" id="ARBA00022723"/>
    </source>
</evidence>
<keyword evidence="4 5" id="KW-0411">Iron-sulfur</keyword>
<feature type="binding site" evidence="5">
    <location>
        <position position="45"/>
    </location>
    <ligand>
        <name>dimethylallyl diphosphate</name>
        <dbReference type="ChEBI" id="CHEBI:57623"/>
    </ligand>
</feature>
<dbReference type="NCBIfam" id="TIGR00216">
    <property type="entry name" value="ispH_lytB"/>
    <property type="match status" value="1"/>
</dbReference>
<feature type="binding site" evidence="5">
    <location>
        <position position="223"/>
    </location>
    <ligand>
        <name>dimethylallyl diphosphate</name>
        <dbReference type="ChEBI" id="CHEBI:57623"/>
    </ligand>
</feature>
<organism evidence="7 8">
    <name type="scientific">Candidatus Segetimicrobium genomatis</name>
    <dbReference type="NCBI Taxonomy" id="2569760"/>
    <lineage>
        <taxon>Bacteria</taxon>
        <taxon>Bacillati</taxon>
        <taxon>Candidatus Sysuimicrobiota</taxon>
        <taxon>Candidatus Sysuimicrobiia</taxon>
        <taxon>Candidatus Sysuimicrobiales</taxon>
        <taxon>Candidatus Segetimicrobiaceae</taxon>
        <taxon>Candidatus Segetimicrobium</taxon>
    </lineage>
</organism>
<dbReference type="AlphaFoldDB" id="A0A537LF60"/>
<accession>A0A537LF60</accession>
<dbReference type="EMBL" id="VBAL01000011">
    <property type="protein sequence ID" value="TMJ06596.1"/>
    <property type="molecule type" value="Genomic_DNA"/>
</dbReference>
<feature type="compositionally biased region" description="Polar residues" evidence="6">
    <location>
        <begin position="291"/>
        <end position="301"/>
    </location>
</feature>
<dbReference type="EC" id="1.17.7.4" evidence="5"/>
<dbReference type="PANTHER" id="PTHR30426">
    <property type="entry name" value="4-HYDROXY-3-METHYLBUT-2-ENYL DIPHOSPHATE REDUCTASE"/>
    <property type="match status" value="1"/>
</dbReference>
<feature type="binding site" evidence="5">
    <location>
        <position position="223"/>
    </location>
    <ligand>
        <name>isopentenyl diphosphate</name>
        <dbReference type="ChEBI" id="CHEBI:128769"/>
    </ligand>
</feature>
<comment type="caution">
    <text evidence="5">Lacks conserved residue(s) required for the propagation of feature annotation.</text>
</comment>
<dbReference type="UniPathway" id="UPA00056">
    <property type="reaction ID" value="UER00097"/>
</dbReference>
<evidence type="ECO:0000256" key="5">
    <source>
        <dbReference type="HAMAP-Rule" id="MF_00191"/>
    </source>
</evidence>
<comment type="pathway">
    <text evidence="5">Isoprenoid biosynthesis; dimethylallyl diphosphate biosynthesis; dimethylallyl diphosphate from (2E)-4-hydroxy-3-methylbutenyl diphosphate: step 1/1.</text>
</comment>
<keyword evidence="1 5" id="KW-0004">4Fe-4S</keyword>
<evidence type="ECO:0000256" key="6">
    <source>
        <dbReference type="SAM" id="MobiDB-lite"/>
    </source>
</evidence>
<feature type="binding site" evidence="5">
    <location>
        <position position="265"/>
    </location>
    <ligand>
        <name>isopentenyl diphosphate</name>
        <dbReference type="ChEBI" id="CHEBI:128769"/>
    </ligand>
</feature>
<keyword evidence="5 7" id="KW-0560">Oxidoreductase</keyword>
<feature type="binding site" evidence="5">
    <location>
        <position position="265"/>
    </location>
    <ligand>
        <name>(2E)-4-hydroxy-3-methylbut-2-enyl diphosphate</name>
        <dbReference type="ChEBI" id="CHEBI:128753"/>
    </ligand>
</feature>
<feature type="active site" description="Proton donor" evidence="5">
    <location>
        <position position="129"/>
    </location>
</feature>
<dbReference type="CDD" id="cd13944">
    <property type="entry name" value="lytB_ispH"/>
    <property type="match status" value="1"/>
</dbReference>
<feature type="binding site" evidence="5">
    <location>
        <position position="99"/>
    </location>
    <ligand>
        <name>[4Fe-4S] cluster</name>
        <dbReference type="ChEBI" id="CHEBI:49883"/>
    </ligand>
</feature>
<keyword evidence="2 5" id="KW-0479">Metal-binding</keyword>
<feature type="binding site" evidence="5">
    <location>
        <position position="165"/>
    </location>
    <ligand>
        <name>(2E)-4-hydroxy-3-methylbut-2-enyl diphosphate</name>
        <dbReference type="ChEBI" id="CHEBI:128753"/>
    </ligand>
</feature>
<evidence type="ECO:0000256" key="3">
    <source>
        <dbReference type="ARBA" id="ARBA00023004"/>
    </source>
</evidence>
<feature type="binding site" evidence="5">
    <location>
        <position position="221"/>
    </location>
    <ligand>
        <name>dimethylallyl diphosphate</name>
        <dbReference type="ChEBI" id="CHEBI:57623"/>
    </ligand>
</feature>
<feature type="binding site" evidence="5">
    <location>
        <position position="221"/>
    </location>
    <ligand>
        <name>isopentenyl diphosphate</name>
        <dbReference type="ChEBI" id="CHEBI:128769"/>
    </ligand>
</feature>
<evidence type="ECO:0000256" key="4">
    <source>
        <dbReference type="ARBA" id="ARBA00023014"/>
    </source>
</evidence>
<comment type="pathway">
    <text evidence="5">Isoprenoid biosynthesis; isopentenyl diphosphate biosynthesis via DXP pathway; isopentenyl diphosphate from 1-deoxy-D-xylulose 5-phosphate: step 6/6.</text>
</comment>
<dbReference type="GO" id="GO:0050992">
    <property type="term" value="P:dimethylallyl diphosphate biosynthetic process"/>
    <property type="evidence" value="ECO:0007669"/>
    <property type="project" value="UniProtKB-UniRule"/>
</dbReference>
<dbReference type="UniPathway" id="UPA00059">
    <property type="reaction ID" value="UER00105"/>
</dbReference>
<protein>
    <recommendedName>
        <fullName evidence="5">4-hydroxy-3-methylbut-2-enyl diphosphate reductase</fullName>
        <shortName evidence="5">HMBPP reductase</shortName>
        <ecNumber evidence="5">1.17.7.4</ecNumber>
    </recommendedName>
</protein>
<comment type="cofactor">
    <cofactor evidence="5">
        <name>[4Fe-4S] cluster</name>
        <dbReference type="ChEBI" id="CHEBI:49883"/>
    </cofactor>
    <text evidence="5">Binds 1 [4Fe-4S] cluster per subunit.</text>
</comment>
<feature type="binding site" evidence="5">
    <location>
        <position position="127"/>
    </location>
    <ligand>
        <name>(2E)-4-hydroxy-3-methylbut-2-enyl diphosphate</name>
        <dbReference type="ChEBI" id="CHEBI:128753"/>
    </ligand>
</feature>
<dbReference type="GO" id="GO:0019288">
    <property type="term" value="P:isopentenyl diphosphate biosynthetic process, methylerythritol 4-phosphate pathway"/>
    <property type="evidence" value="ECO:0007669"/>
    <property type="project" value="UniProtKB-UniRule"/>
</dbReference>
<evidence type="ECO:0000313" key="7">
    <source>
        <dbReference type="EMBL" id="TMJ06596.1"/>
    </source>
</evidence>
<feature type="region of interest" description="Disordered" evidence="6">
    <location>
        <begin position="282"/>
        <end position="301"/>
    </location>
</feature>
<comment type="catalytic activity">
    <reaction evidence="5">
        <text>isopentenyl diphosphate + 2 oxidized [2Fe-2S]-[ferredoxin] + H2O = (2E)-4-hydroxy-3-methylbut-2-enyl diphosphate + 2 reduced [2Fe-2S]-[ferredoxin] + 2 H(+)</text>
        <dbReference type="Rhea" id="RHEA:24488"/>
        <dbReference type="Rhea" id="RHEA-COMP:10000"/>
        <dbReference type="Rhea" id="RHEA-COMP:10001"/>
        <dbReference type="ChEBI" id="CHEBI:15377"/>
        <dbReference type="ChEBI" id="CHEBI:15378"/>
        <dbReference type="ChEBI" id="CHEBI:33737"/>
        <dbReference type="ChEBI" id="CHEBI:33738"/>
        <dbReference type="ChEBI" id="CHEBI:128753"/>
        <dbReference type="ChEBI" id="CHEBI:128769"/>
        <dbReference type="EC" id="1.17.7.4"/>
    </reaction>
</comment>
<comment type="function">
    <text evidence="5">Catalyzes the conversion of 1-hydroxy-2-methyl-2-(E)-butenyl 4-diphosphate (HMBPP) into a mixture of isopentenyl diphosphate (IPP) and dimethylallyl diphosphate (DMAPP). Acts in the terminal step of the DOXP/MEP pathway for isoprenoid precursor biosynthesis.</text>
</comment>
<comment type="caution">
    <text evidence="7">The sequence shown here is derived from an EMBL/GenBank/DDBJ whole genome shotgun (WGS) entry which is preliminary data.</text>
</comment>
<comment type="similarity">
    <text evidence="5">Belongs to the IspH family.</text>
</comment>
<feature type="binding site" evidence="5">
    <location>
        <position position="223"/>
    </location>
    <ligand>
        <name>(2E)-4-hydroxy-3-methylbut-2-enyl diphosphate</name>
        <dbReference type="ChEBI" id="CHEBI:128753"/>
    </ligand>
</feature>
<keyword evidence="5" id="KW-0414">Isoprene biosynthesis</keyword>
<dbReference type="HAMAP" id="MF_00191">
    <property type="entry name" value="IspH"/>
    <property type="match status" value="1"/>
</dbReference>
<feature type="binding site" evidence="5">
    <location>
        <position position="221"/>
    </location>
    <ligand>
        <name>(2E)-4-hydroxy-3-methylbut-2-enyl diphosphate</name>
        <dbReference type="ChEBI" id="CHEBI:128753"/>
    </ligand>
</feature>
<keyword evidence="3 5" id="KW-0408">Iron</keyword>
<name>A0A537LF60_9BACT</name>
<sequence length="301" mass="32799">MLRAMEIVVAKHMGFCGGVKRAVEMAGGTAEAASGAVYTWGPLIHNPQVVRRLQDAGVRVAGALEDLRGDAFVVSAYGVEHAVLDAAKAQGMRVVDATCPVVIRAHSLAFKLVEEGYSLVVVGDHGHPEMVTLKEVLGDKVTIVHDREEAARIKLRGKVAVMSQTTQSQENFRQIVGDLSLRTKELRVVNTLCPAITVRQEEAERMVEEVDALVVIGGHHSANTTRLWEIGQAHRLPTFHIEVADELKADWFVDVTRVGVMSGASTPDWIVSEVLLRLDEIGQGHEPTEPTRPTQSQAERA</sequence>
<feature type="binding site" evidence="5">
    <location>
        <position position="45"/>
    </location>
    <ligand>
        <name>isopentenyl diphosphate</name>
        <dbReference type="ChEBI" id="CHEBI:128769"/>
    </ligand>
</feature>